<dbReference type="AlphaFoldDB" id="A0A7W6LRD1"/>
<keyword evidence="2" id="KW-0238">DNA-binding</keyword>
<reference evidence="2 3" key="1">
    <citation type="submission" date="2020-08" db="EMBL/GenBank/DDBJ databases">
        <title>Genomic Encyclopedia of Type Strains, Phase IV (KMG-IV): sequencing the most valuable type-strain genomes for metagenomic binning, comparative biology and taxonomic classification.</title>
        <authorList>
            <person name="Goeker M."/>
        </authorList>
    </citation>
    <scope>NUCLEOTIDE SEQUENCE [LARGE SCALE GENOMIC DNA]</scope>
    <source>
        <strain evidence="2 3">DSM 19371</strain>
    </source>
</reference>
<dbReference type="InterPro" id="IPR001387">
    <property type="entry name" value="Cro/C1-type_HTH"/>
</dbReference>
<dbReference type="CDD" id="cd00093">
    <property type="entry name" value="HTH_XRE"/>
    <property type="match status" value="1"/>
</dbReference>
<keyword evidence="3" id="KW-1185">Reference proteome</keyword>
<evidence type="ECO:0000259" key="1">
    <source>
        <dbReference type="PROSITE" id="PS50943"/>
    </source>
</evidence>
<dbReference type="SUPFAM" id="SSF47413">
    <property type="entry name" value="lambda repressor-like DNA-binding domains"/>
    <property type="match status" value="1"/>
</dbReference>
<feature type="domain" description="HTH cro/C1-type" evidence="1">
    <location>
        <begin position="20"/>
        <end position="64"/>
    </location>
</feature>
<dbReference type="PROSITE" id="PS50943">
    <property type="entry name" value="HTH_CROC1"/>
    <property type="match status" value="1"/>
</dbReference>
<protein>
    <submittedName>
        <fullName evidence="2">DNA-binding transcriptional regulator YdaS (Cro superfamily)</fullName>
    </submittedName>
</protein>
<evidence type="ECO:0000313" key="2">
    <source>
        <dbReference type="EMBL" id="MBB4149103.1"/>
    </source>
</evidence>
<dbReference type="EMBL" id="JACIEU010000011">
    <property type="protein sequence ID" value="MBB4149103.1"/>
    <property type="molecule type" value="Genomic_DNA"/>
</dbReference>
<dbReference type="GO" id="GO:0003677">
    <property type="term" value="F:DNA binding"/>
    <property type="evidence" value="ECO:0007669"/>
    <property type="project" value="UniProtKB-KW"/>
</dbReference>
<evidence type="ECO:0000313" key="3">
    <source>
        <dbReference type="Proteomes" id="UP000590524"/>
    </source>
</evidence>
<dbReference type="InterPro" id="IPR031856">
    <property type="entry name" value="YdaS_toxin-like"/>
</dbReference>
<comment type="caution">
    <text evidence="2">The sequence shown here is derived from an EMBL/GenBank/DDBJ whole genome shotgun (WGS) entry which is preliminary data.</text>
</comment>
<dbReference type="Gene3D" id="1.10.260.40">
    <property type="entry name" value="lambda repressor-like DNA-binding domains"/>
    <property type="match status" value="1"/>
</dbReference>
<accession>A0A7W6LRD1</accession>
<gene>
    <name evidence="2" type="ORF">GGQ90_002892</name>
</gene>
<organism evidence="2 3">
    <name type="scientific">Sphingobium scionense</name>
    <dbReference type="NCBI Taxonomy" id="1404341"/>
    <lineage>
        <taxon>Bacteria</taxon>
        <taxon>Pseudomonadati</taxon>
        <taxon>Pseudomonadota</taxon>
        <taxon>Alphaproteobacteria</taxon>
        <taxon>Sphingomonadales</taxon>
        <taxon>Sphingomonadaceae</taxon>
        <taxon>Sphingobium</taxon>
    </lineage>
</organism>
<dbReference type="RefSeq" id="WP_223178257.1">
    <property type="nucleotide sequence ID" value="NZ_JACIEU010000011.1"/>
</dbReference>
<proteinExistence type="predicted"/>
<sequence>MNQKSPMVVTAPRIAEALGSQSALARLCGVSQQSVSKWVLRNKELPAEHVLAVEHATGISRHDLRPDIYPREASAAAGDDRIEGVRP</sequence>
<dbReference type="InterPro" id="IPR010982">
    <property type="entry name" value="Lambda_DNA-bd_dom_sf"/>
</dbReference>
<name>A0A7W6LRD1_9SPHN</name>
<dbReference type="Proteomes" id="UP000590524">
    <property type="component" value="Unassembled WGS sequence"/>
</dbReference>
<dbReference type="Pfam" id="PF15943">
    <property type="entry name" value="YdaS_toxin"/>
    <property type="match status" value="1"/>
</dbReference>